<dbReference type="InterPro" id="IPR009003">
    <property type="entry name" value="Peptidase_S1_PA"/>
</dbReference>
<dbReference type="AlphaFoldDB" id="A0A1B6C3N6"/>
<gene>
    <name evidence="9" type="ORF">g.5723</name>
</gene>
<comment type="similarity">
    <text evidence="5">Belongs to the peptidase S1 family. CLIP subfamily.</text>
</comment>
<dbReference type="SUPFAM" id="SSF50494">
    <property type="entry name" value="Trypsin-like serine proteases"/>
    <property type="match status" value="1"/>
</dbReference>
<feature type="domain" description="Peptidase S1" evidence="8">
    <location>
        <begin position="47"/>
        <end position="289"/>
    </location>
</feature>
<protein>
    <recommendedName>
        <fullName evidence="8">Peptidase S1 domain-containing protein</fullName>
    </recommendedName>
</protein>
<feature type="chain" id="PRO_5008580182" description="Peptidase S1 domain-containing protein" evidence="7">
    <location>
        <begin position="20"/>
        <end position="292"/>
    </location>
</feature>
<organism evidence="9">
    <name type="scientific">Clastoptera arizonana</name>
    <name type="common">Arizona spittle bug</name>
    <dbReference type="NCBI Taxonomy" id="38151"/>
    <lineage>
        <taxon>Eukaryota</taxon>
        <taxon>Metazoa</taxon>
        <taxon>Ecdysozoa</taxon>
        <taxon>Arthropoda</taxon>
        <taxon>Hexapoda</taxon>
        <taxon>Insecta</taxon>
        <taxon>Pterygota</taxon>
        <taxon>Neoptera</taxon>
        <taxon>Paraneoptera</taxon>
        <taxon>Hemiptera</taxon>
        <taxon>Auchenorrhyncha</taxon>
        <taxon>Cercopoidea</taxon>
        <taxon>Clastopteridae</taxon>
        <taxon>Clastoptera</taxon>
    </lineage>
</organism>
<dbReference type="FunFam" id="2.40.10.10:FF:000060">
    <property type="entry name" value="Acrosin"/>
    <property type="match status" value="1"/>
</dbReference>
<keyword evidence="1 6" id="KW-0645">Protease</keyword>
<dbReference type="PROSITE" id="PS00134">
    <property type="entry name" value="TRYPSIN_HIS"/>
    <property type="match status" value="1"/>
</dbReference>
<evidence type="ECO:0000313" key="9">
    <source>
        <dbReference type="EMBL" id="JAS08103.1"/>
    </source>
</evidence>
<dbReference type="GO" id="GO:0006508">
    <property type="term" value="P:proteolysis"/>
    <property type="evidence" value="ECO:0007669"/>
    <property type="project" value="UniProtKB-KW"/>
</dbReference>
<dbReference type="PROSITE" id="PS00135">
    <property type="entry name" value="TRYPSIN_SER"/>
    <property type="match status" value="1"/>
</dbReference>
<name>A0A1B6C3N6_9HEMI</name>
<sequence length="292" mass="31608">MNLLLQVIQILTASSFISGSTFLKTSKSLSHGKLNIKANVGRGNMYIVNGQAASPGQIPYQVAMDIVNGDRNQFCGGSLITSSYIVTAAHCVYKCDQLTVLIGATDLSNATHPANQVMQTMNGTSVITHPAFTTDNFYYDIAVVKLQKPVTLSDTVGVIRLPTQPSSISGAINRFIASGWGKTSDVSDPVNKDLSYITVPYLDTALCQYWFWENAAYQIVETQMCTDTEYAQATCRGDSGGPVAVRNIDGTFNLVGVISLGVESCEELGVPNIHTDVYENLDFIKANTDYKD</sequence>
<dbReference type="SMART" id="SM00020">
    <property type="entry name" value="Tryp_SPc"/>
    <property type="match status" value="1"/>
</dbReference>
<evidence type="ECO:0000256" key="4">
    <source>
        <dbReference type="ARBA" id="ARBA00023157"/>
    </source>
</evidence>
<reference evidence="9" key="1">
    <citation type="submission" date="2015-12" db="EMBL/GenBank/DDBJ databases">
        <title>De novo transcriptome assembly of four potential Pierce s Disease insect vectors from Arizona vineyards.</title>
        <authorList>
            <person name="Tassone E.E."/>
        </authorList>
    </citation>
    <scope>NUCLEOTIDE SEQUENCE</scope>
</reference>
<dbReference type="Gene3D" id="2.40.10.10">
    <property type="entry name" value="Trypsin-like serine proteases"/>
    <property type="match status" value="1"/>
</dbReference>
<keyword evidence="4" id="KW-1015">Disulfide bond</keyword>
<feature type="signal peptide" evidence="7">
    <location>
        <begin position="1"/>
        <end position="19"/>
    </location>
</feature>
<evidence type="ECO:0000256" key="3">
    <source>
        <dbReference type="ARBA" id="ARBA00022825"/>
    </source>
</evidence>
<dbReference type="EMBL" id="GEDC01029195">
    <property type="protein sequence ID" value="JAS08103.1"/>
    <property type="molecule type" value="Transcribed_RNA"/>
</dbReference>
<dbReference type="Pfam" id="PF00089">
    <property type="entry name" value="Trypsin"/>
    <property type="match status" value="1"/>
</dbReference>
<keyword evidence="3 6" id="KW-0720">Serine protease</keyword>
<evidence type="ECO:0000256" key="5">
    <source>
        <dbReference type="ARBA" id="ARBA00024195"/>
    </source>
</evidence>
<dbReference type="InterPro" id="IPR001254">
    <property type="entry name" value="Trypsin_dom"/>
</dbReference>
<evidence type="ECO:0000256" key="2">
    <source>
        <dbReference type="ARBA" id="ARBA00022801"/>
    </source>
</evidence>
<dbReference type="InterPro" id="IPR001314">
    <property type="entry name" value="Peptidase_S1A"/>
</dbReference>
<keyword evidence="2 6" id="KW-0378">Hydrolase</keyword>
<dbReference type="PROSITE" id="PS50240">
    <property type="entry name" value="TRYPSIN_DOM"/>
    <property type="match status" value="1"/>
</dbReference>
<dbReference type="GO" id="GO:0004252">
    <property type="term" value="F:serine-type endopeptidase activity"/>
    <property type="evidence" value="ECO:0007669"/>
    <property type="project" value="InterPro"/>
</dbReference>
<dbReference type="CDD" id="cd00190">
    <property type="entry name" value="Tryp_SPc"/>
    <property type="match status" value="1"/>
</dbReference>
<dbReference type="InterPro" id="IPR018114">
    <property type="entry name" value="TRYPSIN_HIS"/>
</dbReference>
<evidence type="ECO:0000256" key="7">
    <source>
        <dbReference type="SAM" id="SignalP"/>
    </source>
</evidence>
<evidence type="ECO:0000259" key="8">
    <source>
        <dbReference type="PROSITE" id="PS50240"/>
    </source>
</evidence>
<dbReference type="PRINTS" id="PR00722">
    <property type="entry name" value="CHYMOTRYPSIN"/>
</dbReference>
<accession>A0A1B6C3N6</accession>
<dbReference type="InterPro" id="IPR033116">
    <property type="entry name" value="TRYPSIN_SER"/>
</dbReference>
<dbReference type="InterPro" id="IPR051487">
    <property type="entry name" value="Ser/Thr_Proteases_Immune/Dev"/>
</dbReference>
<dbReference type="PANTHER" id="PTHR24256">
    <property type="entry name" value="TRYPTASE-RELATED"/>
    <property type="match status" value="1"/>
</dbReference>
<keyword evidence="7" id="KW-0732">Signal</keyword>
<proteinExistence type="inferred from homology"/>
<evidence type="ECO:0000256" key="1">
    <source>
        <dbReference type="ARBA" id="ARBA00022670"/>
    </source>
</evidence>
<evidence type="ECO:0000256" key="6">
    <source>
        <dbReference type="RuleBase" id="RU363034"/>
    </source>
</evidence>
<dbReference type="InterPro" id="IPR043504">
    <property type="entry name" value="Peptidase_S1_PA_chymotrypsin"/>
</dbReference>